<sequence>RELQEMTDKSFVNVSCFTNSEMVAVRNLQYQASRQKYTSVEVFNKLIHALAKKKNLQTIKSLFVMMKRQELPPTLQTYAGCLECIGRMTDPDIQTCKNI</sequence>
<evidence type="ECO:0000313" key="2">
    <source>
        <dbReference type="EMBL" id="CEK60477.1"/>
    </source>
</evidence>
<dbReference type="InterPro" id="IPR011990">
    <property type="entry name" value="TPR-like_helical_dom_sf"/>
</dbReference>
<dbReference type="NCBIfam" id="TIGR00756">
    <property type="entry name" value="PPR"/>
    <property type="match status" value="1"/>
</dbReference>
<proteinExistence type="predicted"/>
<dbReference type="AlphaFoldDB" id="A0A0B6YWI6"/>
<protein>
    <submittedName>
        <fullName evidence="2">Uncharacterized protein</fullName>
    </submittedName>
</protein>
<dbReference type="EMBL" id="HACG01013612">
    <property type="protein sequence ID" value="CEK60477.1"/>
    <property type="molecule type" value="Transcribed_RNA"/>
</dbReference>
<organism evidence="2">
    <name type="scientific">Arion vulgaris</name>
    <dbReference type="NCBI Taxonomy" id="1028688"/>
    <lineage>
        <taxon>Eukaryota</taxon>
        <taxon>Metazoa</taxon>
        <taxon>Spiralia</taxon>
        <taxon>Lophotrochozoa</taxon>
        <taxon>Mollusca</taxon>
        <taxon>Gastropoda</taxon>
        <taxon>Heterobranchia</taxon>
        <taxon>Euthyneura</taxon>
        <taxon>Panpulmonata</taxon>
        <taxon>Eupulmonata</taxon>
        <taxon>Stylommatophora</taxon>
        <taxon>Helicina</taxon>
        <taxon>Arionoidea</taxon>
        <taxon>Arionidae</taxon>
        <taxon>Arion</taxon>
    </lineage>
</organism>
<feature type="non-terminal residue" evidence="2">
    <location>
        <position position="1"/>
    </location>
</feature>
<gene>
    <name evidence="2" type="primary">ORF39497</name>
</gene>
<feature type="non-terminal residue" evidence="2">
    <location>
        <position position="99"/>
    </location>
</feature>
<reference evidence="2" key="1">
    <citation type="submission" date="2014-12" db="EMBL/GenBank/DDBJ databases">
        <title>Insight into the proteome of Arion vulgaris.</title>
        <authorList>
            <person name="Aradska J."/>
            <person name="Bulat T."/>
            <person name="Smidak R."/>
            <person name="Sarate P."/>
            <person name="Gangsoo J."/>
            <person name="Sialana F."/>
            <person name="Bilban M."/>
            <person name="Lubec G."/>
        </authorList>
    </citation>
    <scope>NUCLEOTIDE SEQUENCE</scope>
    <source>
        <tissue evidence="2">Skin</tissue>
    </source>
</reference>
<dbReference type="Gene3D" id="1.25.40.10">
    <property type="entry name" value="Tetratricopeptide repeat domain"/>
    <property type="match status" value="1"/>
</dbReference>
<dbReference type="Pfam" id="PF13812">
    <property type="entry name" value="PPR_3"/>
    <property type="match status" value="1"/>
</dbReference>
<feature type="repeat" description="PPR" evidence="1">
    <location>
        <begin position="39"/>
        <end position="73"/>
    </location>
</feature>
<dbReference type="PROSITE" id="PS51375">
    <property type="entry name" value="PPR"/>
    <property type="match status" value="1"/>
</dbReference>
<name>A0A0B6YWI6_9EUPU</name>
<accession>A0A0B6YWI6</accession>
<evidence type="ECO:0000256" key="1">
    <source>
        <dbReference type="PROSITE-ProRule" id="PRU00708"/>
    </source>
</evidence>
<dbReference type="InterPro" id="IPR002885">
    <property type="entry name" value="PPR_rpt"/>
</dbReference>